<dbReference type="InterPro" id="IPR002181">
    <property type="entry name" value="Fibrinogen_a/b/g_C_dom"/>
</dbReference>
<dbReference type="InterPro" id="IPR014716">
    <property type="entry name" value="Fibrinogen_a/b/g_C_1"/>
</dbReference>
<dbReference type="PANTHER" id="PTHR19143">
    <property type="entry name" value="FIBRINOGEN/TENASCIN/ANGIOPOEITIN"/>
    <property type="match status" value="1"/>
</dbReference>
<dbReference type="Gene3D" id="4.10.530.10">
    <property type="entry name" value="Gamma-fibrinogen Carboxyl Terminal Fragment, domain 2"/>
    <property type="match status" value="1"/>
</dbReference>
<dbReference type="AlphaFoldDB" id="A0AAN8JX78"/>
<accession>A0AAN8JX78</accession>
<dbReference type="Pfam" id="PF00147">
    <property type="entry name" value="Fibrinogen_C"/>
    <property type="match status" value="1"/>
</dbReference>
<gene>
    <name evidence="2" type="ORF">SNE40_005534</name>
</gene>
<dbReference type="InterPro" id="IPR050373">
    <property type="entry name" value="Fibrinogen_C-term_domain"/>
</dbReference>
<organism evidence="2 3">
    <name type="scientific">Patella caerulea</name>
    <name type="common">Rayed Mediterranean limpet</name>
    <dbReference type="NCBI Taxonomy" id="87958"/>
    <lineage>
        <taxon>Eukaryota</taxon>
        <taxon>Metazoa</taxon>
        <taxon>Spiralia</taxon>
        <taxon>Lophotrochozoa</taxon>
        <taxon>Mollusca</taxon>
        <taxon>Gastropoda</taxon>
        <taxon>Patellogastropoda</taxon>
        <taxon>Patelloidea</taxon>
        <taxon>Patellidae</taxon>
        <taxon>Patella</taxon>
    </lineage>
</organism>
<dbReference type="EMBL" id="JAZGQO010000004">
    <property type="protein sequence ID" value="KAK6187532.1"/>
    <property type="molecule type" value="Genomic_DNA"/>
</dbReference>
<dbReference type="PROSITE" id="PS51406">
    <property type="entry name" value="FIBRINOGEN_C_2"/>
    <property type="match status" value="1"/>
</dbReference>
<name>A0AAN8JX78_PATCE</name>
<feature type="domain" description="Fibrinogen C-terminal" evidence="1">
    <location>
        <begin position="116"/>
        <end position="319"/>
    </location>
</feature>
<proteinExistence type="predicted"/>
<dbReference type="Proteomes" id="UP001347796">
    <property type="component" value="Unassembled WGS sequence"/>
</dbReference>
<sequence length="319" mass="36752">MVKSWSDEMYQVLYLVTVIHLVRCRDVLQSLYVKTQVVEDKCFSRPQGDAFYVKNSMDCSLLCSNHPTCRRYVFCPNTANCKLYESGTDCIVPEGTSDGCKCFKKKYTCSDGSYSCALGFYGPGCQQLTKDCRGGKELYYPAIEESLIMVQPAPKMAPFEVLCSFRKGFTYIQKRNTSCTFLDFNRTHEEYMNGFGHVGAQHWLGLNKIQAFIGNDSKWLQVVVYMKDDPSQPYFRFYDPVRIIDFKIYADYEFWDLPNIKNAQFSTYDKDFTNYGCPASFGGGWWFADDPECCRVNVNGRYVDNNGEEMISQTYVHLS</sequence>
<reference evidence="2 3" key="1">
    <citation type="submission" date="2024-01" db="EMBL/GenBank/DDBJ databases">
        <title>The genome of the rayed Mediterranean limpet Patella caerulea (Linnaeus, 1758).</title>
        <authorList>
            <person name="Anh-Thu Weber A."/>
            <person name="Halstead-Nussloch G."/>
        </authorList>
    </citation>
    <scope>NUCLEOTIDE SEQUENCE [LARGE SCALE GENOMIC DNA]</scope>
    <source>
        <strain evidence="2">AATW-2023a</strain>
        <tissue evidence="2">Whole specimen</tissue>
    </source>
</reference>
<dbReference type="SMART" id="SM00186">
    <property type="entry name" value="FBG"/>
    <property type="match status" value="1"/>
</dbReference>
<dbReference type="SUPFAM" id="SSF56496">
    <property type="entry name" value="Fibrinogen C-terminal domain-like"/>
    <property type="match status" value="1"/>
</dbReference>
<keyword evidence="3" id="KW-1185">Reference proteome</keyword>
<evidence type="ECO:0000259" key="1">
    <source>
        <dbReference type="PROSITE" id="PS51406"/>
    </source>
</evidence>
<protein>
    <recommendedName>
        <fullName evidence="1">Fibrinogen C-terminal domain-containing protein</fullName>
    </recommendedName>
</protein>
<comment type="caution">
    <text evidence="2">The sequence shown here is derived from an EMBL/GenBank/DDBJ whole genome shotgun (WGS) entry which is preliminary data.</text>
</comment>
<evidence type="ECO:0000313" key="3">
    <source>
        <dbReference type="Proteomes" id="UP001347796"/>
    </source>
</evidence>
<dbReference type="Gene3D" id="3.90.215.10">
    <property type="entry name" value="Gamma Fibrinogen, chain A, domain 1"/>
    <property type="match status" value="1"/>
</dbReference>
<evidence type="ECO:0000313" key="2">
    <source>
        <dbReference type="EMBL" id="KAK6187532.1"/>
    </source>
</evidence>
<dbReference type="InterPro" id="IPR036056">
    <property type="entry name" value="Fibrinogen-like_C"/>
</dbReference>